<reference evidence="5 6" key="1">
    <citation type="submission" date="2016-10" db="EMBL/GenBank/DDBJ databases">
        <authorList>
            <person name="de Groot N.N."/>
        </authorList>
    </citation>
    <scope>NUCLEOTIDE SEQUENCE [LARGE SCALE GENOMIC DNA]</scope>
    <source>
        <strain evidence="5 6">DSM 1736</strain>
    </source>
</reference>
<dbReference type="Pfam" id="PF12833">
    <property type="entry name" value="HTH_18"/>
    <property type="match status" value="1"/>
</dbReference>
<organism evidence="5 6">
    <name type="scientific">Dendrosporobacter quercicolus</name>
    <dbReference type="NCBI Taxonomy" id="146817"/>
    <lineage>
        <taxon>Bacteria</taxon>
        <taxon>Bacillati</taxon>
        <taxon>Bacillota</taxon>
        <taxon>Negativicutes</taxon>
        <taxon>Selenomonadales</taxon>
        <taxon>Sporomusaceae</taxon>
        <taxon>Dendrosporobacter</taxon>
    </lineage>
</organism>
<evidence type="ECO:0000313" key="6">
    <source>
        <dbReference type="Proteomes" id="UP000214880"/>
    </source>
</evidence>
<sequence>MNKKFALPFALNNIKLIATFFVDETYSQRHAHMIHSHQNVLELLYICSGKGRYLVGNREYAVHSGDLIICNAGILHGEAPFQQHDMQTYCCALSGININGLPPNCLIDYSHKPVFSFKDTAEHLQQLMPMLHEFYMTLPNVVSYHLAISILLLVYEQILKQQKCGQMEHEQKNENLVRKITEFIDGHYKEPIKLSTISCALHISSSLLSHVFKQETGLSPIQYVIQRRIGEAQSLLMETHLSIREIEESLGFGSSVHFSAMFKKYVGISPKDYRNHFKK</sequence>
<dbReference type="PROSITE" id="PS01124">
    <property type="entry name" value="HTH_ARAC_FAMILY_2"/>
    <property type="match status" value="1"/>
</dbReference>
<feature type="domain" description="HTH araC/xylS-type" evidence="4">
    <location>
        <begin position="178"/>
        <end position="276"/>
    </location>
</feature>
<accession>A0A1G9RWW4</accession>
<dbReference type="InterPro" id="IPR009057">
    <property type="entry name" value="Homeodomain-like_sf"/>
</dbReference>
<dbReference type="InterPro" id="IPR003313">
    <property type="entry name" value="AraC-bd"/>
</dbReference>
<dbReference type="Gene3D" id="1.10.10.60">
    <property type="entry name" value="Homeodomain-like"/>
    <property type="match status" value="2"/>
</dbReference>
<dbReference type="Pfam" id="PF02311">
    <property type="entry name" value="AraC_binding"/>
    <property type="match status" value="1"/>
</dbReference>
<dbReference type="SMART" id="SM00342">
    <property type="entry name" value="HTH_ARAC"/>
    <property type="match status" value="1"/>
</dbReference>
<dbReference type="AlphaFoldDB" id="A0A1G9RWW4"/>
<dbReference type="EMBL" id="FNHB01000003">
    <property type="protein sequence ID" value="SDM26975.1"/>
    <property type="molecule type" value="Genomic_DNA"/>
</dbReference>
<dbReference type="GO" id="GO:0043565">
    <property type="term" value="F:sequence-specific DNA binding"/>
    <property type="evidence" value="ECO:0007669"/>
    <property type="project" value="InterPro"/>
</dbReference>
<dbReference type="InterPro" id="IPR018060">
    <property type="entry name" value="HTH_AraC"/>
</dbReference>
<dbReference type="InterPro" id="IPR037923">
    <property type="entry name" value="HTH-like"/>
</dbReference>
<dbReference type="PRINTS" id="PR00032">
    <property type="entry name" value="HTHARAC"/>
</dbReference>
<dbReference type="PANTHER" id="PTHR43280">
    <property type="entry name" value="ARAC-FAMILY TRANSCRIPTIONAL REGULATOR"/>
    <property type="match status" value="1"/>
</dbReference>
<keyword evidence="3" id="KW-0804">Transcription</keyword>
<dbReference type="RefSeq" id="WP_092071504.1">
    <property type="nucleotide sequence ID" value="NZ_FNHB01000003.1"/>
</dbReference>
<dbReference type="STRING" id="146817.SAMN04488502_103112"/>
<name>A0A1G9RWW4_9FIRM</name>
<proteinExistence type="predicted"/>
<keyword evidence="2 5" id="KW-0238">DNA-binding</keyword>
<keyword evidence="6" id="KW-1185">Reference proteome</keyword>
<dbReference type="InterPro" id="IPR014710">
    <property type="entry name" value="RmlC-like_jellyroll"/>
</dbReference>
<dbReference type="InterPro" id="IPR020449">
    <property type="entry name" value="Tscrpt_reg_AraC-type_HTH"/>
</dbReference>
<keyword evidence="1" id="KW-0805">Transcription regulation</keyword>
<dbReference type="GO" id="GO:0003700">
    <property type="term" value="F:DNA-binding transcription factor activity"/>
    <property type="evidence" value="ECO:0007669"/>
    <property type="project" value="InterPro"/>
</dbReference>
<dbReference type="Gene3D" id="2.60.120.10">
    <property type="entry name" value="Jelly Rolls"/>
    <property type="match status" value="1"/>
</dbReference>
<dbReference type="SUPFAM" id="SSF46689">
    <property type="entry name" value="Homeodomain-like"/>
    <property type="match status" value="2"/>
</dbReference>
<gene>
    <name evidence="5" type="ORF">SAMN04488502_103112</name>
</gene>
<dbReference type="SUPFAM" id="SSF51215">
    <property type="entry name" value="Regulatory protein AraC"/>
    <property type="match status" value="1"/>
</dbReference>
<dbReference type="PANTHER" id="PTHR43280:SF28">
    <property type="entry name" value="HTH-TYPE TRANSCRIPTIONAL ACTIVATOR RHAS"/>
    <property type="match status" value="1"/>
</dbReference>
<evidence type="ECO:0000256" key="2">
    <source>
        <dbReference type="ARBA" id="ARBA00023125"/>
    </source>
</evidence>
<evidence type="ECO:0000256" key="1">
    <source>
        <dbReference type="ARBA" id="ARBA00023015"/>
    </source>
</evidence>
<evidence type="ECO:0000313" key="5">
    <source>
        <dbReference type="EMBL" id="SDM26975.1"/>
    </source>
</evidence>
<protein>
    <submittedName>
        <fullName evidence="5">AraC-type DNA-binding protein</fullName>
    </submittedName>
</protein>
<evidence type="ECO:0000256" key="3">
    <source>
        <dbReference type="ARBA" id="ARBA00023163"/>
    </source>
</evidence>
<dbReference type="OrthoDB" id="182534at2"/>
<evidence type="ECO:0000259" key="4">
    <source>
        <dbReference type="PROSITE" id="PS01124"/>
    </source>
</evidence>
<dbReference type="Proteomes" id="UP000214880">
    <property type="component" value="Unassembled WGS sequence"/>
</dbReference>